<dbReference type="Proteomes" id="UP000032483">
    <property type="component" value="Unassembled WGS sequence"/>
</dbReference>
<dbReference type="AlphaFoldDB" id="A0A0D8J0C0"/>
<dbReference type="Gene3D" id="1.10.260.40">
    <property type="entry name" value="lambda repressor-like DNA-binding domains"/>
    <property type="match status" value="1"/>
</dbReference>
<evidence type="ECO:0000313" key="9">
    <source>
        <dbReference type="Proteomes" id="UP000431913"/>
    </source>
</evidence>
<evidence type="ECO:0000313" key="4">
    <source>
        <dbReference type="EMBL" id="KUE77351.1"/>
    </source>
</evidence>
<dbReference type="EMBL" id="WMZR01000001">
    <property type="protein sequence ID" value="MTS49998.1"/>
    <property type="molecule type" value="Genomic_DNA"/>
</dbReference>
<dbReference type="EMBL" id="LMUA01000003">
    <property type="protein sequence ID" value="KUE77351.1"/>
    <property type="molecule type" value="Genomic_DNA"/>
</dbReference>
<dbReference type="Proteomes" id="UP000449193">
    <property type="component" value="Unassembled WGS sequence"/>
</dbReference>
<dbReference type="PANTHER" id="PTHR46558">
    <property type="entry name" value="TRACRIPTIONAL REGULATORY PROTEIN-RELATED-RELATED"/>
    <property type="match status" value="1"/>
</dbReference>
<comment type="caution">
    <text evidence="3">The sequence shown here is derived from an EMBL/GenBank/DDBJ whole genome shotgun (WGS) entry which is preliminary data.</text>
</comment>
<dbReference type="RefSeq" id="WP_050005041.1">
    <property type="nucleotide sequence ID" value="NZ_CAOJUJ010000035.1"/>
</dbReference>
<dbReference type="Proteomes" id="UP000053433">
    <property type="component" value="Unassembled WGS sequence"/>
</dbReference>
<evidence type="ECO:0000313" key="3">
    <source>
        <dbReference type="EMBL" id="KJF40410.1"/>
    </source>
</evidence>
<evidence type="ECO:0000259" key="2">
    <source>
        <dbReference type="PROSITE" id="PS50943"/>
    </source>
</evidence>
<protein>
    <submittedName>
        <fullName evidence="3">DNA-binding protein</fullName>
    </submittedName>
    <submittedName>
        <fullName evidence="6">Helix-turn-helix domain-containing protein</fullName>
    </submittedName>
    <submittedName>
        <fullName evidence="5">Helix-turn-helix transcriptional regulator</fullName>
    </submittedName>
</protein>
<dbReference type="SMART" id="SM00530">
    <property type="entry name" value="HTH_XRE"/>
    <property type="match status" value="1"/>
</dbReference>
<keyword evidence="1 3" id="KW-0238">DNA-binding</keyword>
<name>A0A0D8J0C0_9FIRM</name>
<dbReference type="Proteomes" id="UP000431913">
    <property type="component" value="Unassembled WGS sequence"/>
</dbReference>
<proteinExistence type="predicted"/>
<evidence type="ECO:0000313" key="6">
    <source>
        <dbReference type="EMBL" id="MTS49998.1"/>
    </source>
</evidence>
<feature type="domain" description="HTH cro/C1-type" evidence="2">
    <location>
        <begin position="8"/>
        <end position="62"/>
    </location>
</feature>
<reference evidence="5 9" key="4">
    <citation type="submission" date="2019-08" db="EMBL/GenBank/DDBJ databases">
        <title>In-depth cultivation of the pig gut microbiome towards novel bacterial diversity and tailored functional studies.</title>
        <authorList>
            <person name="Wylensek D."/>
            <person name="Hitch T.C.A."/>
            <person name="Clavel T."/>
        </authorList>
    </citation>
    <scope>NUCLEOTIDE SEQUENCE [LARGE SCALE GENOMIC DNA]</scope>
    <source>
        <strain evidence="5 9">WCA3-601-WT-6J</strain>
    </source>
</reference>
<evidence type="ECO:0000313" key="5">
    <source>
        <dbReference type="EMBL" id="MST90495.1"/>
    </source>
</evidence>
<dbReference type="CDD" id="cd00093">
    <property type="entry name" value="HTH_XRE"/>
    <property type="match status" value="1"/>
</dbReference>
<dbReference type="PROSITE" id="PS50943">
    <property type="entry name" value="HTH_CROC1"/>
    <property type="match status" value="1"/>
</dbReference>
<evidence type="ECO:0000313" key="8">
    <source>
        <dbReference type="Proteomes" id="UP000053433"/>
    </source>
</evidence>
<reference evidence="6 10" key="3">
    <citation type="journal article" date="2019" name="Nat. Med.">
        <title>A library of human gut bacterial isolates paired with longitudinal multiomics data enables mechanistic microbiome research.</title>
        <authorList>
            <person name="Poyet M."/>
            <person name="Groussin M."/>
            <person name="Gibbons S.M."/>
            <person name="Avila-Pacheco J."/>
            <person name="Jiang X."/>
            <person name="Kearney S.M."/>
            <person name="Perrotta A.R."/>
            <person name="Berdy B."/>
            <person name="Zhao S."/>
            <person name="Lieberman T.D."/>
            <person name="Swanson P.K."/>
            <person name="Smith M."/>
            <person name="Roesemann S."/>
            <person name="Alexander J.E."/>
            <person name="Rich S.A."/>
            <person name="Livny J."/>
            <person name="Vlamakis H."/>
            <person name="Clish C."/>
            <person name="Bullock K."/>
            <person name="Deik A."/>
            <person name="Scott J."/>
            <person name="Pierce K.A."/>
            <person name="Xavier R.J."/>
            <person name="Alm E.J."/>
        </authorList>
    </citation>
    <scope>NUCLEOTIDE SEQUENCE [LARGE SCALE GENOMIC DNA]</scope>
    <source>
        <strain evidence="6 10">BIOML-A7</strain>
    </source>
</reference>
<dbReference type="InterPro" id="IPR010982">
    <property type="entry name" value="Lambda_DNA-bd_dom_sf"/>
</dbReference>
<keyword evidence="7" id="KW-1185">Reference proteome</keyword>
<dbReference type="EMBL" id="VUNJ01000001">
    <property type="protein sequence ID" value="MST90495.1"/>
    <property type="molecule type" value="Genomic_DNA"/>
</dbReference>
<evidence type="ECO:0000256" key="1">
    <source>
        <dbReference type="ARBA" id="ARBA00023125"/>
    </source>
</evidence>
<dbReference type="InterPro" id="IPR001387">
    <property type="entry name" value="Cro/C1-type_HTH"/>
</dbReference>
<dbReference type="Pfam" id="PF01381">
    <property type="entry name" value="HTH_3"/>
    <property type="match status" value="1"/>
</dbReference>
<reference evidence="3" key="1">
    <citation type="submission" date="2015-02" db="EMBL/GenBank/DDBJ databases">
        <title>A novel member of the family Ruminococcaceae isolated from human feces.</title>
        <authorList>
            <person name="Shkoporov A.N."/>
            <person name="Chaplin A.V."/>
            <person name="Motuzova O.V."/>
            <person name="Kafarskaia L.I."/>
            <person name="Khokhlova E.V."/>
            <person name="Efimov B.A."/>
        </authorList>
    </citation>
    <scope>NUCLEOTIDE SEQUENCE [LARGE SCALE GENOMIC DNA]</scope>
    <source>
        <strain evidence="3">585-1</strain>
    </source>
</reference>
<reference evidence="4 8" key="2">
    <citation type="submission" date="2015-10" db="EMBL/GenBank/DDBJ databases">
        <title>A novel member of the family Ruminococcaceae isolated from human faeces.</title>
        <authorList>
            <person name="Shkoporov A.N."/>
            <person name="Chaplin A.V."/>
            <person name="Motuzova O.V."/>
            <person name="Kafarskaia L.I."/>
            <person name="Efimov B.A."/>
        </authorList>
    </citation>
    <scope>NUCLEOTIDE SEQUENCE [LARGE SCALE GENOMIC DNA]</scope>
    <source>
        <strain evidence="4 8">668</strain>
    </source>
</reference>
<dbReference type="GeneID" id="42856412"/>
<gene>
    <name evidence="4" type="ORF">ASJ35_03520</name>
    <name evidence="5" type="ORF">FYJ76_00860</name>
    <name evidence="6" type="ORF">GMD52_00385</name>
    <name evidence="3" type="ORF">TQ39_07265</name>
</gene>
<dbReference type="EMBL" id="JXXK01000007">
    <property type="protein sequence ID" value="KJF40410.1"/>
    <property type="molecule type" value="Genomic_DNA"/>
</dbReference>
<accession>A0A0D8J0C0</accession>
<dbReference type="GO" id="GO:0003677">
    <property type="term" value="F:DNA binding"/>
    <property type="evidence" value="ECO:0007669"/>
    <property type="project" value="UniProtKB-KW"/>
</dbReference>
<accession>A0A0W7TU50</accession>
<dbReference type="PATRIC" id="fig|1550024.3.peg.1636"/>
<dbReference type="SUPFAM" id="SSF47413">
    <property type="entry name" value="lambda repressor-like DNA-binding domains"/>
    <property type="match status" value="1"/>
</dbReference>
<organism evidence="3 7">
    <name type="scientific">Ruthenibacterium lactatiformans</name>
    <dbReference type="NCBI Taxonomy" id="1550024"/>
    <lineage>
        <taxon>Bacteria</taxon>
        <taxon>Bacillati</taxon>
        <taxon>Bacillota</taxon>
        <taxon>Clostridia</taxon>
        <taxon>Eubacteriales</taxon>
        <taxon>Oscillospiraceae</taxon>
        <taxon>Ruthenibacterium</taxon>
    </lineage>
</organism>
<evidence type="ECO:0000313" key="7">
    <source>
        <dbReference type="Proteomes" id="UP000032483"/>
    </source>
</evidence>
<dbReference type="PANTHER" id="PTHR46558:SF11">
    <property type="entry name" value="HTH-TYPE TRANSCRIPTIONAL REGULATOR XRE"/>
    <property type="match status" value="1"/>
</dbReference>
<evidence type="ECO:0000313" key="10">
    <source>
        <dbReference type="Proteomes" id="UP000449193"/>
    </source>
</evidence>
<sequence>MKTYVDIIRELREDRDLTQKEVAQYLGTTQQVYSRYENGENELPVRHLIALCRYYHVSADYLLGLEPF</sequence>